<comment type="caution">
    <text evidence="2">The sequence shown here is derived from an EMBL/GenBank/DDBJ whole genome shotgun (WGS) entry which is preliminary data.</text>
</comment>
<evidence type="ECO:0000313" key="3">
    <source>
        <dbReference type="Proteomes" id="UP000265520"/>
    </source>
</evidence>
<keyword evidence="1" id="KW-0812">Transmembrane</keyword>
<protein>
    <submittedName>
        <fullName evidence="2">Uncharacterized protein</fullName>
    </submittedName>
</protein>
<organism evidence="2 3">
    <name type="scientific">Trifolium medium</name>
    <dbReference type="NCBI Taxonomy" id="97028"/>
    <lineage>
        <taxon>Eukaryota</taxon>
        <taxon>Viridiplantae</taxon>
        <taxon>Streptophyta</taxon>
        <taxon>Embryophyta</taxon>
        <taxon>Tracheophyta</taxon>
        <taxon>Spermatophyta</taxon>
        <taxon>Magnoliopsida</taxon>
        <taxon>eudicotyledons</taxon>
        <taxon>Gunneridae</taxon>
        <taxon>Pentapetalae</taxon>
        <taxon>rosids</taxon>
        <taxon>fabids</taxon>
        <taxon>Fabales</taxon>
        <taxon>Fabaceae</taxon>
        <taxon>Papilionoideae</taxon>
        <taxon>50 kb inversion clade</taxon>
        <taxon>NPAAA clade</taxon>
        <taxon>Hologalegina</taxon>
        <taxon>IRL clade</taxon>
        <taxon>Trifolieae</taxon>
        <taxon>Trifolium</taxon>
    </lineage>
</organism>
<dbReference type="AlphaFoldDB" id="A0A392VJH9"/>
<feature type="non-terminal residue" evidence="2">
    <location>
        <position position="52"/>
    </location>
</feature>
<dbReference type="EMBL" id="LXQA011195027">
    <property type="protein sequence ID" value="MCI88516.1"/>
    <property type="molecule type" value="Genomic_DNA"/>
</dbReference>
<proteinExistence type="predicted"/>
<keyword evidence="1" id="KW-0472">Membrane</keyword>
<keyword evidence="1" id="KW-1133">Transmembrane helix</keyword>
<reference evidence="2 3" key="1">
    <citation type="journal article" date="2018" name="Front. Plant Sci.">
        <title>Red Clover (Trifolium pratense) and Zigzag Clover (T. medium) - A Picture of Genomic Similarities and Differences.</title>
        <authorList>
            <person name="Dluhosova J."/>
            <person name="Istvanek J."/>
            <person name="Nedelnik J."/>
            <person name="Repkova J."/>
        </authorList>
    </citation>
    <scope>NUCLEOTIDE SEQUENCE [LARGE SCALE GENOMIC DNA]</scope>
    <source>
        <strain evidence="3">cv. 10/8</strain>
        <tissue evidence="2">Leaf</tissue>
    </source>
</reference>
<name>A0A392VJH9_9FABA</name>
<feature type="transmembrane region" description="Helical" evidence="1">
    <location>
        <begin position="32"/>
        <end position="51"/>
    </location>
</feature>
<dbReference type="Proteomes" id="UP000265520">
    <property type="component" value="Unassembled WGS sequence"/>
</dbReference>
<keyword evidence="3" id="KW-1185">Reference proteome</keyword>
<evidence type="ECO:0000256" key="1">
    <source>
        <dbReference type="SAM" id="Phobius"/>
    </source>
</evidence>
<sequence>MVSSSSASVLIRVVTITPVVIGSGVFRVPSSSSMSVVPVVAIIVVTLAIRIL</sequence>
<accession>A0A392VJH9</accession>
<feature type="transmembrane region" description="Helical" evidence="1">
    <location>
        <begin position="7"/>
        <end position="26"/>
    </location>
</feature>
<evidence type="ECO:0000313" key="2">
    <source>
        <dbReference type="EMBL" id="MCI88516.1"/>
    </source>
</evidence>